<reference evidence="4 5" key="1">
    <citation type="submission" date="2019-03" db="EMBL/GenBank/DDBJ databases">
        <title>Reclassification of Micrococcus aloeverae and Micrococcus yunnanensis as later heterotypic synonyms of Micrococcus luteus.</title>
        <authorList>
            <person name="Huang C.-H."/>
        </authorList>
    </citation>
    <scope>NUCLEOTIDE SEQUENCE [LARGE SCALE GENOMIC DNA]</scope>
    <source>
        <strain evidence="4 5">BCRC 12151</strain>
    </source>
</reference>
<dbReference type="Pfam" id="PF01933">
    <property type="entry name" value="CofD"/>
    <property type="match status" value="1"/>
</dbReference>
<accession>A0ABY2K1F6</accession>
<dbReference type="Proteomes" id="UP000297477">
    <property type="component" value="Unassembled WGS sequence"/>
</dbReference>
<protein>
    <recommendedName>
        <fullName evidence="2">Putative gluconeogenesis factor</fullName>
    </recommendedName>
</protein>
<dbReference type="InterPro" id="IPR010119">
    <property type="entry name" value="Gluconeogen_factor"/>
</dbReference>
<evidence type="ECO:0000313" key="5">
    <source>
        <dbReference type="Proteomes" id="UP000297477"/>
    </source>
</evidence>
<comment type="similarity">
    <text evidence="2">Belongs to the gluconeogenesis factor family.</text>
</comment>
<keyword evidence="1 2" id="KW-0963">Cytoplasm</keyword>
<dbReference type="PANTHER" id="PTHR30135">
    <property type="entry name" value="UNCHARACTERIZED PROTEIN YVCK-RELATED"/>
    <property type="match status" value="1"/>
</dbReference>
<comment type="caution">
    <text evidence="4">The sequence shown here is derived from an EMBL/GenBank/DDBJ whole genome shotgun (WGS) entry which is preliminary data.</text>
</comment>
<dbReference type="PANTHER" id="PTHR30135:SF3">
    <property type="entry name" value="GLUCONEOGENESIS FACTOR-RELATED"/>
    <property type="match status" value="1"/>
</dbReference>
<dbReference type="RefSeq" id="WP_082739538.1">
    <property type="nucleotide sequence ID" value="NZ_SPKT01000003.1"/>
</dbReference>
<evidence type="ECO:0000313" key="4">
    <source>
        <dbReference type="EMBL" id="TFI00831.1"/>
    </source>
</evidence>
<dbReference type="NCBIfam" id="TIGR01826">
    <property type="entry name" value="CofD_related"/>
    <property type="match status" value="1"/>
</dbReference>
<keyword evidence="5" id="KW-1185">Reference proteome</keyword>
<dbReference type="InterPro" id="IPR002882">
    <property type="entry name" value="CofD"/>
</dbReference>
<dbReference type="CDD" id="cd07187">
    <property type="entry name" value="YvcK_like"/>
    <property type="match status" value="1"/>
</dbReference>
<sequence length="380" mass="40033">MTEHHTSQLPLPPVLGSRPRPVDGQPPAPARGVGESRGASGPNVVALGGGHGLSASLRALRHVAGDLTAVVTVADDGGSSGTIRREMDVLPPGDLRMALAALCDDNDWGRTWAAAMQHRFRATKVPAEEATLENHALGNLLIVALWELLGDPVDGLLWAGALLRAEGRVLPASRTPLTIAGTVLTEANGSLRRQQVEGQVALAEAARTGQVLGVRLTPEDADPTAEALTAIAEADLLVLGPGSLYTSVLPHLLMPAMREALTASAAKKVFVTNLHTGTQETTGMTHADQLRVIRSYAPELSFDAILACPRSVRDREGFEAVAAEMGAQTLFSKVSRGRDRAVHDPLLLAVAFEEAMHRIRCAGDAARPDTSPEGDDPAWP</sequence>
<gene>
    <name evidence="4" type="primary">yvcK</name>
    <name evidence="4" type="ORF">E4A49_02270</name>
</gene>
<evidence type="ECO:0000256" key="1">
    <source>
        <dbReference type="ARBA" id="ARBA00022490"/>
    </source>
</evidence>
<organism evidence="4 5">
    <name type="scientific">Micrococcus lylae</name>
    <dbReference type="NCBI Taxonomy" id="1273"/>
    <lineage>
        <taxon>Bacteria</taxon>
        <taxon>Bacillati</taxon>
        <taxon>Actinomycetota</taxon>
        <taxon>Actinomycetes</taxon>
        <taxon>Micrococcales</taxon>
        <taxon>Micrococcaceae</taxon>
        <taxon>Micrococcus</taxon>
    </lineage>
</organism>
<dbReference type="Gene3D" id="3.40.50.10680">
    <property type="entry name" value="CofD-like domains"/>
    <property type="match status" value="1"/>
</dbReference>
<evidence type="ECO:0000256" key="3">
    <source>
        <dbReference type="SAM" id="MobiDB-lite"/>
    </source>
</evidence>
<dbReference type="HAMAP" id="MF_00973">
    <property type="entry name" value="Gluconeogen_factor"/>
    <property type="match status" value="1"/>
</dbReference>
<evidence type="ECO:0000256" key="2">
    <source>
        <dbReference type="HAMAP-Rule" id="MF_00973"/>
    </source>
</evidence>
<dbReference type="EMBL" id="SPKT01000003">
    <property type="protein sequence ID" value="TFI00831.1"/>
    <property type="molecule type" value="Genomic_DNA"/>
</dbReference>
<proteinExistence type="inferred from homology"/>
<comment type="function">
    <text evidence="2">Required for morphogenesis under gluconeogenic growth conditions.</text>
</comment>
<comment type="subcellular location">
    <subcellularLocation>
        <location evidence="2">Cytoplasm</location>
    </subcellularLocation>
</comment>
<feature type="region of interest" description="Disordered" evidence="3">
    <location>
        <begin position="1"/>
        <end position="45"/>
    </location>
</feature>
<name>A0ABY2K1F6_9MICC</name>
<dbReference type="InterPro" id="IPR038136">
    <property type="entry name" value="CofD-like_dom_sf"/>
</dbReference>
<dbReference type="SUPFAM" id="SSF142338">
    <property type="entry name" value="CofD-like"/>
    <property type="match status" value="1"/>
</dbReference>